<keyword evidence="2" id="KW-1185">Reference proteome</keyword>
<accession>A0ABP8CLK9</accession>
<name>A0ABP8CLK9_9ACTN</name>
<evidence type="ECO:0000313" key="1">
    <source>
        <dbReference type="EMBL" id="GAA4240579.1"/>
    </source>
</evidence>
<protein>
    <submittedName>
        <fullName evidence="1">Uncharacterized protein</fullName>
    </submittedName>
</protein>
<reference evidence="2" key="1">
    <citation type="journal article" date="2019" name="Int. J. Syst. Evol. Microbiol.">
        <title>The Global Catalogue of Microorganisms (GCM) 10K type strain sequencing project: providing services to taxonomists for standard genome sequencing and annotation.</title>
        <authorList>
            <consortium name="The Broad Institute Genomics Platform"/>
            <consortium name="The Broad Institute Genome Sequencing Center for Infectious Disease"/>
            <person name="Wu L."/>
            <person name="Ma J."/>
        </authorList>
    </citation>
    <scope>NUCLEOTIDE SEQUENCE [LARGE SCALE GENOMIC DNA]</scope>
    <source>
        <strain evidence="2">JCM 17440</strain>
    </source>
</reference>
<gene>
    <name evidence="1" type="ORF">GCM10022254_65790</name>
</gene>
<dbReference type="EMBL" id="BAABAS010000026">
    <property type="protein sequence ID" value="GAA4240579.1"/>
    <property type="molecule type" value="Genomic_DNA"/>
</dbReference>
<dbReference type="Proteomes" id="UP001501710">
    <property type="component" value="Unassembled WGS sequence"/>
</dbReference>
<evidence type="ECO:0000313" key="2">
    <source>
        <dbReference type="Proteomes" id="UP001501710"/>
    </source>
</evidence>
<comment type="caution">
    <text evidence="1">The sequence shown here is derived from an EMBL/GenBank/DDBJ whole genome shotgun (WGS) entry which is preliminary data.</text>
</comment>
<organism evidence="1 2">
    <name type="scientific">Actinomadura meridiana</name>
    <dbReference type="NCBI Taxonomy" id="559626"/>
    <lineage>
        <taxon>Bacteria</taxon>
        <taxon>Bacillati</taxon>
        <taxon>Actinomycetota</taxon>
        <taxon>Actinomycetes</taxon>
        <taxon>Streptosporangiales</taxon>
        <taxon>Thermomonosporaceae</taxon>
        <taxon>Actinomadura</taxon>
    </lineage>
</organism>
<sequence length="86" mass="9162">MEVAAGLEERVQVECALLGDLAAALHGADPLRRAAERIGQLLSCESSLVAQAPEFRSEEDAGLILTHFENLREVNQGLGCFDLGVA</sequence>
<proteinExistence type="predicted"/>